<gene>
    <name evidence="1" type="ORF">ACHAWO_011688</name>
</gene>
<accession>A0ABD3PPH1</accession>
<sequence length="176" mass="20096">MDGRTVMQAYIDKVAQTRSLIRIGCDDDTVQQLSRRTKANDELMHAILKSANELLTSHKLLLTDEDDKITSAVVYLAVVLNRIDMVDGELLKQVYTDYPKIEQWWTHFNTLKESEALKVNTPIAKIMMLLSKGPKLLLLALGMYEPAPLPDDMEQEVIRKLENIMSEYCKVNESDP</sequence>
<organism evidence="1 2">
    <name type="scientific">Cyclotella atomus</name>
    <dbReference type="NCBI Taxonomy" id="382360"/>
    <lineage>
        <taxon>Eukaryota</taxon>
        <taxon>Sar</taxon>
        <taxon>Stramenopiles</taxon>
        <taxon>Ochrophyta</taxon>
        <taxon>Bacillariophyta</taxon>
        <taxon>Coscinodiscophyceae</taxon>
        <taxon>Thalassiosirophycidae</taxon>
        <taxon>Stephanodiscales</taxon>
        <taxon>Stephanodiscaceae</taxon>
        <taxon>Cyclotella</taxon>
    </lineage>
</organism>
<evidence type="ECO:0000313" key="1">
    <source>
        <dbReference type="EMBL" id="KAL3789882.1"/>
    </source>
</evidence>
<keyword evidence="2" id="KW-1185">Reference proteome</keyword>
<comment type="caution">
    <text evidence="1">The sequence shown here is derived from an EMBL/GenBank/DDBJ whole genome shotgun (WGS) entry which is preliminary data.</text>
</comment>
<dbReference type="AlphaFoldDB" id="A0ABD3PPH1"/>
<proteinExistence type="predicted"/>
<reference evidence="1 2" key="1">
    <citation type="submission" date="2024-10" db="EMBL/GenBank/DDBJ databases">
        <title>Updated reference genomes for cyclostephanoid diatoms.</title>
        <authorList>
            <person name="Roberts W.R."/>
            <person name="Alverson A.J."/>
        </authorList>
    </citation>
    <scope>NUCLEOTIDE SEQUENCE [LARGE SCALE GENOMIC DNA]</scope>
    <source>
        <strain evidence="1 2">AJA010-31</strain>
    </source>
</reference>
<protein>
    <submittedName>
        <fullName evidence="1">Uncharacterized protein</fullName>
    </submittedName>
</protein>
<name>A0ABD3PPH1_9STRA</name>
<dbReference type="Proteomes" id="UP001530400">
    <property type="component" value="Unassembled WGS sequence"/>
</dbReference>
<dbReference type="EMBL" id="JALLPJ020000513">
    <property type="protein sequence ID" value="KAL3789882.1"/>
    <property type="molecule type" value="Genomic_DNA"/>
</dbReference>
<evidence type="ECO:0000313" key="2">
    <source>
        <dbReference type="Proteomes" id="UP001530400"/>
    </source>
</evidence>